<dbReference type="InterPro" id="IPR029056">
    <property type="entry name" value="Ribokinase-like"/>
</dbReference>
<dbReference type="Pfam" id="PF00294">
    <property type="entry name" value="PfkB"/>
    <property type="match status" value="1"/>
</dbReference>
<keyword evidence="5" id="KW-0067">ATP-binding</keyword>
<organism evidence="8 9">
    <name type="scientific">Kordiimonas pumila</name>
    <dbReference type="NCBI Taxonomy" id="2161677"/>
    <lineage>
        <taxon>Bacteria</taxon>
        <taxon>Pseudomonadati</taxon>
        <taxon>Pseudomonadota</taxon>
        <taxon>Alphaproteobacteria</taxon>
        <taxon>Kordiimonadales</taxon>
        <taxon>Kordiimonadaceae</taxon>
        <taxon>Kordiimonas</taxon>
    </lineage>
</organism>
<evidence type="ECO:0000313" key="9">
    <source>
        <dbReference type="Proteomes" id="UP001595444"/>
    </source>
</evidence>
<dbReference type="GO" id="GO:0047590">
    <property type="term" value="F:5-dehydro-2-deoxygluconokinase activity"/>
    <property type="evidence" value="ECO:0007669"/>
    <property type="project" value="UniProtKB-EC"/>
</dbReference>
<dbReference type="InterPro" id="IPR011611">
    <property type="entry name" value="PfkB_dom"/>
</dbReference>
<evidence type="ECO:0000256" key="5">
    <source>
        <dbReference type="ARBA" id="ARBA00022840"/>
    </source>
</evidence>
<feature type="domain" description="Carbohydrate kinase PfkB" evidence="6">
    <location>
        <begin position="8"/>
        <end position="322"/>
    </location>
</feature>
<dbReference type="NCBIfam" id="TIGR04382">
    <property type="entry name" value="myo_inos_iolC_N"/>
    <property type="match status" value="1"/>
</dbReference>
<dbReference type="InterPro" id="IPR018659">
    <property type="entry name" value="DUF2090"/>
</dbReference>
<dbReference type="Gene3D" id="3.20.20.70">
    <property type="entry name" value="Aldolase class I"/>
    <property type="match status" value="1"/>
</dbReference>
<accession>A0ABV7D4K5</accession>
<dbReference type="InterPro" id="IPR050306">
    <property type="entry name" value="PfkB_Carbo_kinase"/>
</dbReference>
<dbReference type="InterPro" id="IPR030830">
    <property type="entry name" value="Myo_inos_IolC"/>
</dbReference>
<dbReference type="SUPFAM" id="SSF53613">
    <property type="entry name" value="Ribokinase-like"/>
    <property type="match status" value="1"/>
</dbReference>
<evidence type="ECO:0000313" key="8">
    <source>
        <dbReference type="EMBL" id="MFC3051939.1"/>
    </source>
</evidence>
<dbReference type="InterPro" id="IPR002173">
    <property type="entry name" value="Carboh/pur_kinase_PfkB_CS"/>
</dbReference>
<protein>
    <submittedName>
        <fullName evidence="8">5-dehydro-2-deoxygluconokinase</fullName>
        <ecNumber evidence="8">2.7.1.92</ecNumber>
    </submittedName>
</protein>
<keyword evidence="9" id="KW-1185">Reference proteome</keyword>
<dbReference type="PROSITE" id="PS00583">
    <property type="entry name" value="PFKB_KINASES_1"/>
    <property type="match status" value="1"/>
</dbReference>
<keyword evidence="4" id="KW-0418">Kinase</keyword>
<feature type="domain" description="DUF2090" evidence="7">
    <location>
        <begin position="326"/>
        <end position="634"/>
    </location>
</feature>
<evidence type="ECO:0000256" key="1">
    <source>
        <dbReference type="ARBA" id="ARBA00010688"/>
    </source>
</evidence>
<evidence type="ECO:0000256" key="2">
    <source>
        <dbReference type="ARBA" id="ARBA00022679"/>
    </source>
</evidence>
<dbReference type="CDD" id="cd01166">
    <property type="entry name" value="KdgK"/>
    <property type="match status" value="1"/>
</dbReference>
<reference evidence="9" key="1">
    <citation type="journal article" date="2019" name="Int. J. Syst. Evol. Microbiol.">
        <title>The Global Catalogue of Microorganisms (GCM) 10K type strain sequencing project: providing services to taxonomists for standard genome sequencing and annotation.</title>
        <authorList>
            <consortium name="The Broad Institute Genomics Platform"/>
            <consortium name="The Broad Institute Genome Sequencing Center for Infectious Disease"/>
            <person name="Wu L."/>
            <person name="Ma J."/>
        </authorList>
    </citation>
    <scope>NUCLEOTIDE SEQUENCE [LARGE SCALE GENOMIC DNA]</scope>
    <source>
        <strain evidence="9">KCTC 62164</strain>
    </source>
</reference>
<dbReference type="InterPro" id="IPR023314">
    <property type="entry name" value="Myo_inos_IolC-like_sf"/>
</dbReference>
<dbReference type="InterPro" id="IPR013785">
    <property type="entry name" value="Aldolase_TIM"/>
</dbReference>
<dbReference type="EC" id="2.7.1.92" evidence="8"/>
<proteinExistence type="inferred from homology"/>
<comment type="caution">
    <text evidence="8">The sequence shown here is derived from an EMBL/GenBank/DDBJ whole genome shotgun (WGS) entry which is preliminary data.</text>
</comment>
<sequence>MMAGRRLDVICMGRAGVDLYGEQVGGLLEDMGSFAKYIGGCPANIAVGTARMGLKSALLSRVGDEHMGRFIRETLVAEGVDVSHLQTDPERLTALVFLGIRDKETFPLIFYRENCADMALSEDDFDADFIASAKALVITGTHLSKPGVRAATLKAVELAKIHGTKVVLDIDYRPVLWGLTELGLGEERFVASSDVTKILADVLPDCDLIVGTEEEFHIAGGATDTQQALAYIRSLTSADLVLKLGPEGCTVFEAEIPANIRDNEVYGGFPVEVFNVLGAGDAFMSGLLRGYLKGLSWSESCRLANASGALVVSRHGCAPAIPSYIEVQYFMGNGSEHYSLRHDTALEQLHWSTTRHREINEVLAFAYDHRKQLEDMAFDTGKGPEEIEAFKLLCWKAFEQVQKQHAGRGLGILCDGRLGQDALTKASGNSIWIGRPIEYPGSRPLRFEGGPSVMATLREWPQEHCVKCLVFYHPDDDEAMKLEQEAMLLQLADAARSTRHELLVEIIPPAQMPRDSQTVARAIERFYGLGIYPDWWKLPTPLSEAEWQTLGALVVKADPHCRGIVLLGLDAPEEEVMLAIENAAQHPICKGFAVGRTIFGEAARAWFAGSSSDAEVVDEMAARYSRLVNCWINARTDQAAKQKAIA</sequence>
<dbReference type="Gene3D" id="3.40.1190.20">
    <property type="match status" value="1"/>
</dbReference>
<dbReference type="PANTHER" id="PTHR43085:SF49">
    <property type="entry name" value="5-DEHYDRO-2-DEOXYGLUCONOKINASE"/>
    <property type="match status" value="1"/>
</dbReference>
<keyword evidence="3" id="KW-0547">Nucleotide-binding</keyword>
<dbReference type="EMBL" id="JBHRSL010000006">
    <property type="protein sequence ID" value="MFC3051939.1"/>
    <property type="molecule type" value="Genomic_DNA"/>
</dbReference>
<evidence type="ECO:0000259" key="6">
    <source>
        <dbReference type="Pfam" id="PF00294"/>
    </source>
</evidence>
<comment type="similarity">
    <text evidence="1">Belongs to the carbohydrate kinase PfkB family.</text>
</comment>
<dbReference type="Gene3D" id="2.20.150.10">
    <property type="entry name" value="putative 5-dehydro-2- deoxygluconokinase"/>
    <property type="match status" value="1"/>
</dbReference>
<evidence type="ECO:0000256" key="4">
    <source>
        <dbReference type="ARBA" id="ARBA00022777"/>
    </source>
</evidence>
<name>A0ABV7D4K5_9PROT</name>
<dbReference type="Proteomes" id="UP001595444">
    <property type="component" value="Unassembled WGS sequence"/>
</dbReference>
<evidence type="ECO:0000256" key="3">
    <source>
        <dbReference type="ARBA" id="ARBA00022741"/>
    </source>
</evidence>
<keyword evidence="2 8" id="KW-0808">Transferase</keyword>
<dbReference type="PANTHER" id="PTHR43085">
    <property type="entry name" value="HEXOKINASE FAMILY MEMBER"/>
    <property type="match status" value="1"/>
</dbReference>
<dbReference type="RefSeq" id="WP_194215356.1">
    <property type="nucleotide sequence ID" value="NZ_CP061205.1"/>
</dbReference>
<evidence type="ECO:0000259" key="7">
    <source>
        <dbReference type="Pfam" id="PF09863"/>
    </source>
</evidence>
<dbReference type="Pfam" id="PF09863">
    <property type="entry name" value="DUF2090"/>
    <property type="match status" value="1"/>
</dbReference>
<dbReference type="PROSITE" id="PS00584">
    <property type="entry name" value="PFKB_KINASES_2"/>
    <property type="match status" value="1"/>
</dbReference>
<gene>
    <name evidence="8" type="primary">iolC</name>
    <name evidence="8" type="ORF">ACFOKA_08480</name>
</gene>